<keyword evidence="1" id="KW-0472">Membrane</keyword>
<gene>
    <name evidence="2" type="ORF">HA237_02220</name>
    <name evidence="3" type="ORF">J4224_01855</name>
</gene>
<comment type="caution">
    <text evidence="2">The sequence shown here is derived from an EMBL/GenBank/DDBJ whole genome shotgun (WGS) entry which is preliminary data.</text>
</comment>
<evidence type="ECO:0008006" key="5">
    <source>
        <dbReference type="Google" id="ProtNLM"/>
    </source>
</evidence>
<accession>A0A7J4IYX1</accession>
<evidence type="ECO:0000313" key="2">
    <source>
        <dbReference type="EMBL" id="HIH08166.1"/>
    </source>
</evidence>
<dbReference type="Proteomes" id="UP000683213">
    <property type="component" value="Unassembled WGS sequence"/>
</dbReference>
<name>A0A7J4IYX1_9ARCH</name>
<reference evidence="3" key="3">
    <citation type="submission" date="2021-05" db="EMBL/GenBank/DDBJ databases">
        <title>Protein family content uncovers lineage relationships and bacterial pathway maintenance mechanisms in DPANN archaea.</title>
        <authorList>
            <person name="Castelle C.J."/>
            <person name="Meheust R."/>
            <person name="Jaffe A.L."/>
            <person name="Seitz K."/>
            <person name="Gong X."/>
            <person name="Baker B.J."/>
            <person name="Banfield J.F."/>
        </authorList>
    </citation>
    <scope>NUCLEOTIDE SEQUENCE</scope>
    <source>
        <strain evidence="3">RIFCSPHIGHO2_01_FULL_GW2011_AR10_43_9</strain>
    </source>
</reference>
<dbReference type="EMBL" id="JAGVWF010000025">
    <property type="protein sequence ID" value="MBS3059150.1"/>
    <property type="molecule type" value="Genomic_DNA"/>
</dbReference>
<evidence type="ECO:0000313" key="3">
    <source>
        <dbReference type="EMBL" id="MBS3059150.1"/>
    </source>
</evidence>
<evidence type="ECO:0000313" key="4">
    <source>
        <dbReference type="Proteomes" id="UP000577419"/>
    </source>
</evidence>
<sequence length="59" mass="6419">MRLLKEERAQSSVELLLILGGITLTAAIIGLYLKSIATTGQQEAKEELERTVTGFESTP</sequence>
<dbReference type="AlphaFoldDB" id="A0A7J4IYX1"/>
<organism evidence="2 4">
    <name type="scientific">Candidatus Iainarchaeum sp</name>
    <dbReference type="NCBI Taxonomy" id="3101447"/>
    <lineage>
        <taxon>Archaea</taxon>
        <taxon>Candidatus Iainarchaeota</taxon>
        <taxon>Candidatus Iainarchaeia</taxon>
        <taxon>Candidatus Iainarchaeales</taxon>
        <taxon>Candidatus Iainarchaeaceae</taxon>
        <taxon>Candidatus Iainarchaeum</taxon>
    </lineage>
</organism>
<proteinExistence type="predicted"/>
<reference evidence="2" key="1">
    <citation type="journal article" date="2020" name="bioRxiv">
        <title>A rank-normalized archaeal taxonomy based on genome phylogeny resolves widespread incomplete and uneven classifications.</title>
        <authorList>
            <person name="Rinke C."/>
            <person name="Chuvochina M."/>
            <person name="Mussig A.J."/>
            <person name="Chaumeil P.-A."/>
            <person name="Waite D.W."/>
            <person name="Whitman W.B."/>
            <person name="Parks D.H."/>
            <person name="Hugenholtz P."/>
        </authorList>
    </citation>
    <scope>NUCLEOTIDE SEQUENCE</scope>
    <source>
        <strain evidence="2">UBA10011</strain>
    </source>
</reference>
<protein>
    <recommendedName>
        <fullName evidence="5">Class III signal peptide-containing protein</fullName>
    </recommendedName>
</protein>
<evidence type="ECO:0000256" key="1">
    <source>
        <dbReference type="SAM" id="Phobius"/>
    </source>
</evidence>
<keyword evidence="1" id="KW-0812">Transmembrane</keyword>
<feature type="transmembrane region" description="Helical" evidence="1">
    <location>
        <begin position="12"/>
        <end position="33"/>
    </location>
</feature>
<dbReference type="EMBL" id="DUFG01000013">
    <property type="protein sequence ID" value="HIH08166.1"/>
    <property type="molecule type" value="Genomic_DNA"/>
</dbReference>
<keyword evidence="1" id="KW-1133">Transmembrane helix</keyword>
<reference evidence="3" key="2">
    <citation type="submission" date="2021-03" db="EMBL/GenBank/DDBJ databases">
        <authorList>
            <person name="Jaffe A."/>
        </authorList>
    </citation>
    <scope>NUCLEOTIDE SEQUENCE</scope>
    <source>
        <strain evidence="3">RIFCSPHIGHO2_01_FULL_GW2011_AR10_43_9</strain>
    </source>
</reference>
<dbReference type="Proteomes" id="UP000577419">
    <property type="component" value="Unassembled WGS sequence"/>
</dbReference>